<sequence>MKAKWPFLIICLLLLSEAAFSQTYLVVRKKGSMRKYEYFVGSKIVYKQKGQEVFFTDRITEFADSTLVLENNILHTSQITEIDVRGAESNRSKFLGASETLLPTVGIGLMAIDLFNHTVVDGQKFSLDRSTTTTAGILMLTGYTMKIARRKKVNLTNPKFEIYIVGLK</sequence>
<evidence type="ECO:0008006" key="4">
    <source>
        <dbReference type="Google" id="ProtNLM"/>
    </source>
</evidence>
<accession>A0A0L8AJV7</accession>
<comment type="caution">
    <text evidence="2">The sequence shown here is derived from an EMBL/GenBank/DDBJ whole genome shotgun (WGS) entry which is preliminary data.</text>
</comment>
<dbReference type="EMBL" id="JSVA01000010">
    <property type="protein sequence ID" value="KOF02649.1"/>
    <property type="molecule type" value="Genomic_DNA"/>
</dbReference>
<dbReference type="OrthoDB" id="980672at2"/>
<feature type="chain" id="PRO_5005580158" description="Organic solvent tolerance-like N-terminal domain-containing protein" evidence="1">
    <location>
        <begin position="22"/>
        <end position="168"/>
    </location>
</feature>
<evidence type="ECO:0000313" key="3">
    <source>
        <dbReference type="Proteomes" id="UP000036908"/>
    </source>
</evidence>
<keyword evidence="1" id="KW-0732">Signal</keyword>
<evidence type="ECO:0000256" key="1">
    <source>
        <dbReference type="SAM" id="SignalP"/>
    </source>
</evidence>
<reference evidence="3" key="1">
    <citation type="submission" date="2014-11" db="EMBL/GenBank/DDBJ databases">
        <title>Genome sequencing of Roseivirga sp. D-25.</title>
        <authorList>
            <person name="Selvaratnam C."/>
            <person name="Thevarajoo S."/>
            <person name="Goh K.M."/>
            <person name="Eee R."/>
            <person name="Chan K.-G."/>
            <person name="Chong C.S."/>
        </authorList>
    </citation>
    <scope>NUCLEOTIDE SEQUENCE [LARGE SCALE GENOMIC DNA]</scope>
    <source>
        <strain evidence="3">D-25</strain>
    </source>
</reference>
<organism evidence="2 3">
    <name type="scientific">Roseivirga seohaensis subsp. aquiponti</name>
    <dbReference type="NCBI Taxonomy" id="1566026"/>
    <lineage>
        <taxon>Bacteria</taxon>
        <taxon>Pseudomonadati</taxon>
        <taxon>Bacteroidota</taxon>
        <taxon>Cytophagia</taxon>
        <taxon>Cytophagales</taxon>
        <taxon>Roseivirgaceae</taxon>
        <taxon>Roseivirga</taxon>
    </lineage>
</organism>
<protein>
    <recommendedName>
        <fullName evidence="4">Organic solvent tolerance-like N-terminal domain-containing protein</fullName>
    </recommendedName>
</protein>
<proteinExistence type="predicted"/>
<keyword evidence="3" id="KW-1185">Reference proteome</keyword>
<feature type="signal peptide" evidence="1">
    <location>
        <begin position="1"/>
        <end position="21"/>
    </location>
</feature>
<dbReference type="RefSeq" id="WP_053223587.1">
    <property type="nucleotide sequence ID" value="NZ_JSVA01000010.1"/>
</dbReference>
<evidence type="ECO:0000313" key="2">
    <source>
        <dbReference type="EMBL" id="KOF02649.1"/>
    </source>
</evidence>
<gene>
    <name evidence="2" type="ORF">OB69_10020</name>
</gene>
<dbReference type="AlphaFoldDB" id="A0A0L8AJV7"/>
<name>A0A0L8AJV7_9BACT</name>
<dbReference type="PATRIC" id="fig|1566026.4.peg.288"/>
<dbReference type="Proteomes" id="UP000036908">
    <property type="component" value="Unassembled WGS sequence"/>
</dbReference>